<dbReference type="InterPro" id="IPR001969">
    <property type="entry name" value="Aspartic_peptidase_AS"/>
</dbReference>
<keyword evidence="2 6" id="KW-0645">Protease</keyword>
<evidence type="ECO:0000256" key="1">
    <source>
        <dbReference type="ARBA" id="ARBA00007447"/>
    </source>
</evidence>
<dbReference type="EMBL" id="CCBP010000283">
    <property type="protein sequence ID" value="CDO75666.1"/>
    <property type="molecule type" value="Genomic_DNA"/>
</dbReference>
<reference evidence="9" key="1">
    <citation type="submission" date="2014-01" db="EMBL/GenBank/DDBJ databases">
        <title>The genome of the white-rot fungus Pycnoporus cinnabarinus: a basidiomycete model with a versatile arsenal for lignocellulosic biomass breakdown.</title>
        <authorList>
            <person name="Levasseur A."/>
            <person name="Lomascolo A."/>
            <person name="Ruiz-Duenas F.J."/>
            <person name="Uzan E."/>
            <person name="Piumi F."/>
            <person name="Kues U."/>
            <person name="Ram A.F.J."/>
            <person name="Murat C."/>
            <person name="Haon M."/>
            <person name="Benoit I."/>
            <person name="Arfi Y."/>
            <person name="Chevret D."/>
            <person name="Drula E."/>
            <person name="Kwon M.J."/>
            <person name="Gouret P."/>
            <person name="Lesage-Meessen L."/>
            <person name="Lombard V."/>
            <person name="Mariette J."/>
            <person name="Noirot C."/>
            <person name="Park J."/>
            <person name="Patyshakuliyeva A."/>
            <person name="Wieneger R.A.B."/>
            <person name="Wosten H.A.B."/>
            <person name="Martin F."/>
            <person name="Coutinho P.M."/>
            <person name="de Vries R."/>
            <person name="Martinez A.T."/>
            <person name="Klopp C."/>
            <person name="Pontarotti P."/>
            <person name="Henrissat B."/>
            <person name="Record E."/>
        </authorList>
    </citation>
    <scope>NUCLEOTIDE SEQUENCE [LARGE SCALE GENOMIC DNA]</scope>
    <source>
        <strain evidence="9">BRFM137</strain>
    </source>
</reference>
<proteinExistence type="inferred from homology"/>
<evidence type="ECO:0000256" key="5">
    <source>
        <dbReference type="PIRSR" id="PIRSR601461-1"/>
    </source>
</evidence>
<dbReference type="STRING" id="5643.A0A060SNB1"/>
<keyword evidence="4 6" id="KW-0378">Hydrolase</keyword>
<accession>A0A060SNB1</accession>
<evidence type="ECO:0000313" key="9">
    <source>
        <dbReference type="EMBL" id="CDO75666.1"/>
    </source>
</evidence>
<sequence length="438" mass="45973">MSTAVQNITDAGMFNAANATKEIKSVMAKYANADKFLAGIGLNPDTHPEKGYPKFNPPNLSNLRTSAGASQGPSSGSSSNTTFDAPGDPSESAAGIIGVPPVGPEPGVTVHMPLTDNFADSLDISYYGPMQFGSGQASFQIDIDTGSADLWVPVDCKSCQNKKFQTSGSTTYSPSKQKCKITYGTGQISGNVAQDTVAVGPVDVPQQTFCAAHKVSDDFDEEPSDGLLGLAFGSIAQSGKPTWFENLLAQKKLAASVFSVHLTRGKVKGSEVCFGCFDPTKAMGPVMWNPVTSRTYWSIAMDGLSVNGTQSPPANLTAAVDTGTSLIYLPDGVAADFYSLIPGSATAVQYGAGFYTFPCDTALTMSLVFGGQAYPIHPSDFNLGRTDEDSKDCVGGILALGNGFPADLAIVGDEFLKSWYSIFDYAGRVGFSQSVNNR</sequence>
<evidence type="ECO:0000256" key="7">
    <source>
        <dbReference type="SAM" id="MobiDB-lite"/>
    </source>
</evidence>
<gene>
    <name evidence="9" type="ORF">BN946_scf184941.g19</name>
</gene>
<dbReference type="GO" id="GO:0006508">
    <property type="term" value="P:proteolysis"/>
    <property type="evidence" value="ECO:0007669"/>
    <property type="project" value="UniProtKB-KW"/>
</dbReference>
<dbReference type="Pfam" id="PF00026">
    <property type="entry name" value="Asp"/>
    <property type="match status" value="1"/>
</dbReference>
<evidence type="ECO:0000313" key="10">
    <source>
        <dbReference type="Proteomes" id="UP000029665"/>
    </source>
</evidence>
<dbReference type="GO" id="GO:0004190">
    <property type="term" value="F:aspartic-type endopeptidase activity"/>
    <property type="evidence" value="ECO:0007669"/>
    <property type="project" value="UniProtKB-KW"/>
</dbReference>
<dbReference type="PROSITE" id="PS51767">
    <property type="entry name" value="PEPTIDASE_A1"/>
    <property type="match status" value="1"/>
</dbReference>
<dbReference type="PANTHER" id="PTHR47966:SF51">
    <property type="entry name" value="BETA-SITE APP-CLEAVING ENZYME, ISOFORM A-RELATED"/>
    <property type="match status" value="1"/>
</dbReference>
<dbReference type="InterPro" id="IPR021109">
    <property type="entry name" value="Peptidase_aspartic_dom_sf"/>
</dbReference>
<dbReference type="HOGENOM" id="CLU_013253_1_4_1"/>
<keyword evidence="10" id="KW-1185">Reference proteome</keyword>
<keyword evidence="3 6" id="KW-0064">Aspartyl protease</keyword>
<feature type="active site" evidence="5">
    <location>
        <position position="321"/>
    </location>
</feature>
<dbReference type="PROSITE" id="PS00141">
    <property type="entry name" value="ASP_PROTEASE"/>
    <property type="match status" value="1"/>
</dbReference>
<dbReference type="SUPFAM" id="SSF50630">
    <property type="entry name" value="Acid proteases"/>
    <property type="match status" value="1"/>
</dbReference>
<dbReference type="OMA" id="SEICFGC"/>
<comment type="similarity">
    <text evidence="1 6">Belongs to the peptidase A1 family.</text>
</comment>
<protein>
    <recommendedName>
        <fullName evidence="8">Peptidase A1 domain-containing protein</fullName>
    </recommendedName>
</protein>
<name>A0A060SNB1_PYCCI</name>
<feature type="domain" description="Peptidase A1" evidence="8">
    <location>
        <begin position="126"/>
        <end position="434"/>
    </location>
</feature>
<dbReference type="FunFam" id="2.40.70.10:FF:000115">
    <property type="entry name" value="Lysosomal aspartic protease"/>
    <property type="match status" value="1"/>
</dbReference>
<dbReference type="OrthoDB" id="2747330at2759"/>
<dbReference type="Gene3D" id="2.40.70.10">
    <property type="entry name" value="Acid Proteases"/>
    <property type="match status" value="2"/>
</dbReference>
<dbReference type="InterPro" id="IPR033121">
    <property type="entry name" value="PEPTIDASE_A1"/>
</dbReference>
<evidence type="ECO:0000256" key="4">
    <source>
        <dbReference type="ARBA" id="ARBA00022801"/>
    </source>
</evidence>
<comment type="caution">
    <text evidence="9">The sequence shown here is derived from an EMBL/GenBank/DDBJ whole genome shotgun (WGS) entry which is preliminary data.</text>
</comment>
<evidence type="ECO:0000259" key="8">
    <source>
        <dbReference type="PROSITE" id="PS51767"/>
    </source>
</evidence>
<evidence type="ECO:0000256" key="2">
    <source>
        <dbReference type="ARBA" id="ARBA00022670"/>
    </source>
</evidence>
<dbReference type="PRINTS" id="PR00792">
    <property type="entry name" value="PEPSIN"/>
</dbReference>
<evidence type="ECO:0000256" key="3">
    <source>
        <dbReference type="ARBA" id="ARBA00022750"/>
    </source>
</evidence>
<evidence type="ECO:0000256" key="6">
    <source>
        <dbReference type="RuleBase" id="RU000454"/>
    </source>
</evidence>
<organism evidence="9 10">
    <name type="scientific">Pycnoporus cinnabarinus</name>
    <name type="common">Cinnabar-red polypore</name>
    <name type="synonym">Trametes cinnabarina</name>
    <dbReference type="NCBI Taxonomy" id="5643"/>
    <lineage>
        <taxon>Eukaryota</taxon>
        <taxon>Fungi</taxon>
        <taxon>Dikarya</taxon>
        <taxon>Basidiomycota</taxon>
        <taxon>Agaricomycotina</taxon>
        <taxon>Agaricomycetes</taxon>
        <taxon>Polyporales</taxon>
        <taxon>Polyporaceae</taxon>
        <taxon>Trametes</taxon>
    </lineage>
</organism>
<dbReference type="CDD" id="cd05471">
    <property type="entry name" value="pepsin_like"/>
    <property type="match status" value="1"/>
</dbReference>
<dbReference type="AlphaFoldDB" id="A0A060SNB1"/>
<dbReference type="InterPro" id="IPR001461">
    <property type="entry name" value="Aspartic_peptidase_A1"/>
</dbReference>
<dbReference type="PANTHER" id="PTHR47966">
    <property type="entry name" value="BETA-SITE APP-CLEAVING ENZYME, ISOFORM A-RELATED"/>
    <property type="match status" value="1"/>
</dbReference>
<dbReference type="InterPro" id="IPR034164">
    <property type="entry name" value="Pepsin-like_dom"/>
</dbReference>
<feature type="active site" evidence="5">
    <location>
        <position position="144"/>
    </location>
</feature>
<dbReference type="Proteomes" id="UP000029665">
    <property type="component" value="Unassembled WGS sequence"/>
</dbReference>
<feature type="compositionally biased region" description="Low complexity" evidence="7">
    <location>
        <begin position="66"/>
        <end position="79"/>
    </location>
</feature>
<feature type="region of interest" description="Disordered" evidence="7">
    <location>
        <begin position="48"/>
        <end position="96"/>
    </location>
</feature>